<evidence type="ECO:0000256" key="7">
    <source>
        <dbReference type="ARBA" id="ARBA00023209"/>
    </source>
</evidence>
<keyword evidence="8" id="KW-1208">Phospholipid metabolism</keyword>
<dbReference type="GO" id="GO:0008654">
    <property type="term" value="P:phospholipid biosynthetic process"/>
    <property type="evidence" value="ECO:0007669"/>
    <property type="project" value="UniProtKB-KW"/>
</dbReference>
<dbReference type="SMART" id="SM00046">
    <property type="entry name" value="DAGKc"/>
    <property type="match status" value="1"/>
</dbReference>
<keyword evidence="4" id="KW-0547">Nucleotide-binding</keyword>
<feature type="domain" description="DAGKc" evidence="10">
    <location>
        <begin position="25"/>
        <end position="158"/>
    </location>
</feature>
<gene>
    <name evidence="11" type="ORF">H9907_08155</name>
</gene>
<dbReference type="InterPro" id="IPR001206">
    <property type="entry name" value="Diacylglycerol_kinase_cat_dom"/>
</dbReference>
<organism evidence="11 12">
    <name type="scientific">Candidatus Corynebacterium intestinavium</name>
    <dbReference type="NCBI Taxonomy" id="2838531"/>
    <lineage>
        <taxon>Bacteria</taxon>
        <taxon>Bacillati</taxon>
        <taxon>Actinomycetota</taxon>
        <taxon>Actinomycetes</taxon>
        <taxon>Mycobacteriales</taxon>
        <taxon>Corynebacteriaceae</taxon>
        <taxon>Corynebacterium</taxon>
    </lineage>
</organism>
<dbReference type="Gene3D" id="3.40.50.10330">
    <property type="entry name" value="Probable inorganic polyphosphate/atp-NAD kinase, domain 1"/>
    <property type="match status" value="1"/>
</dbReference>
<feature type="region of interest" description="Disordered" evidence="9">
    <location>
        <begin position="1"/>
        <end position="20"/>
    </location>
</feature>
<dbReference type="AlphaFoldDB" id="A0A9D2UCU4"/>
<keyword evidence="7" id="KW-0443">Lipid metabolism</keyword>
<dbReference type="EC" id="2.7.1.107" evidence="11"/>
<accession>A0A9D2UCU4</accession>
<evidence type="ECO:0000256" key="6">
    <source>
        <dbReference type="ARBA" id="ARBA00022840"/>
    </source>
</evidence>
<keyword evidence="7" id="KW-0444">Lipid biosynthesis</keyword>
<dbReference type="PANTHER" id="PTHR12358:SF106">
    <property type="entry name" value="LIPID KINASE YEGS"/>
    <property type="match status" value="1"/>
</dbReference>
<dbReference type="Proteomes" id="UP000823907">
    <property type="component" value="Unassembled WGS sequence"/>
</dbReference>
<evidence type="ECO:0000256" key="8">
    <source>
        <dbReference type="ARBA" id="ARBA00023264"/>
    </source>
</evidence>
<evidence type="ECO:0000256" key="5">
    <source>
        <dbReference type="ARBA" id="ARBA00022777"/>
    </source>
</evidence>
<dbReference type="EMBL" id="DWUR01000136">
    <property type="protein sequence ID" value="HJD50042.1"/>
    <property type="molecule type" value="Genomic_DNA"/>
</dbReference>
<keyword evidence="7" id="KW-0594">Phospholipid biosynthesis</keyword>
<evidence type="ECO:0000256" key="3">
    <source>
        <dbReference type="ARBA" id="ARBA00022679"/>
    </source>
</evidence>
<evidence type="ECO:0000256" key="1">
    <source>
        <dbReference type="ARBA" id="ARBA00001946"/>
    </source>
</evidence>
<comment type="caution">
    <text evidence="11">The sequence shown here is derived from an EMBL/GenBank/DDBJ whole genome shotgun (WGS) entry which is preliminary data.</text>
</comment>
<keyword evidence="3 11" id="KW-0808">Transferase</keyword>
<dbReference type="Gene3D" id="2.60.200.40">
    <property type="match status" value="1"/>
</dbReference>
<dbReference type="InterPro" id="IPR045540">
    <property type="entry name" value="YegS/DAGK_C"/>
</dbReference>
<evidence type="ECO:0000313" key="11">
    <source>
        <dbReference type="EMBL" id="HJD50042.1"/>
    </source>
</evidence>
<keyword evidence="6" id="KW-0067">ATP-binding</keyword>
<name>A0A9D2UCU4_9CORY</name>
<feature type="compositionally biased region" description="Polar residues" evidence="9">
    <location>
        <begin position="1"/>
        <end position="10"/>
    </location>
</feature>
<keyword evidence="5 11" id="KW-0418">Kinase</keyword>
<dbReference type="GO" id="GO:0005886">
    <property type="term" value="C:plasma membrane"/>
    <property type="evidence" value="ECO:0007669"/>
    <property type="project" value="TreeGrafter"/>
</dbReference>
<dbReference type="InterPro" id="IPR050187">
    <property type="entry name" value="Lipid_Phosphate_FormReg"/>
</dbReference>
<dbReference type="NCBIfam" id="NF008882">
    <property type="entry name" value="PRK11914.1"/>
    <property type="match status" value="1"/>
</dbReference>
<dbReference type="InterPro" id="IPR016064">
    <property type="entry name" value="NAD/diacylglycerol_kinase_sf"/>
</dbReference>
<evidence type="ECO:0000256" key="9">
    <source>
        <dbReference type="SAM" id="MobiDB-lite"/>
    </source>
</evidence>
<evidence type="ECO:0000256" key="4">
    <source>
        <dbReference type="ARBA" id="ARBA00022741"/>
    </source>
</evidence>
<evidence type="ECO:0000256" key="2">
    <source>
        <dbReference type="ARBA" id="ARBA00005983"/>
    </source>
</evidence>
<comment type="cofactor">
    <cofactor evidence="1">
        <name>Mg(2+)</name>
        <dbReference type="ChEBI" id="CHEBI:18420"/>
    </cofactor>
</comment>
<protein>
    <submittedName>
        <fullName evidence="11">Diacylglycerol kinase</fullName>
        <ecNumber evidence="11">2.7.1.107</ecNumber>
    </submittedName>
</protein>
<dbReference type="GO" id="GO:0004143">
    <property type="term" value="F:ATP-dependent diacylglycerol kinase activity"/>
    <property type="evidence" value="ECO:0007669"/>
    <property type="project" value="UniProtKB-EC"/>
</dbReference>
<evidence type="ECO:0000259" key="10">
    <source>
        <dbReference type="PROSITE" id="PS50146"/>
    </source>
</evidence>
<reference evidence="11" key="2">
    <citation type="submission" date="2021-04" db="EMBL/GenBank/DDBJ databases">
        <authorList>
            <person name="Gilroy R."/>
        </authorList>
    </citation>
    <scope>NUCLEOTIDE SEQUENCE</scope>
    <source>
        <strain evidence="11">5925</strain>
    </source>
</reference>
<dbReference type="Pfam" id="PF19279">
    <property type="entry name" value="YegS_C"/>
    <property type="match status" value="1"/>
</dbReference>
<dbReference type="GO" id="GO:0005524">
    <property type="term" value="F:ATP binding"/>
    <property type="evidence" value="ECO:0007669"/>
    <property type="project" value="UniProtKB-KW"/>
</dbReference>
<dbReference type="SUPFAM" id="SSF111331">
    <property type="entry name" value="NAD kinase/diacylglycerol kinase-like"/>
    <property type="match status" value="1"/>
</dbReference>
<comment type="similarity">
    <text evidence="2">Belongs to the diacylglycerol/lipid kinase family.</text>
</comment>
<evidence type="ECO:0000313" key="12">
    <source>
        <dbReference type="Proteomes" id="UP000823907"/>
    </source>
</evidence>
<dbReference type="PANTHER" id="PTHR12358">
    <property type="entry name" value="SPHINGOSINE KINASE"/>
    <property type="match status" value="1"/>
</dbReference>
<dbReference type="Pfam" id="PF00781">
    <property type="entry name" value="DAGK_cat"/>
    <property type="match status" value="1"/>
</dbReference>
<dbReference type="InterPro" id="IPR017438">
    <property type="entry name" value="ATP-NAD_kinase_N"/>
</dbReference>
<sequence length="354" mass="37528">MHSGAQQQNHGAELPGSGSFEVGTLPVRRVAMLKNPAAGKGGAGDRALNAAQQLNRRGVDVLAIQGKDAAGARELAREMIADESIDALVVAGGDGLISLALQEQAESGKPLGIIPAGTGNDHAREFGIPLDPVKAANVIADGFWATSDLGRMHRLAPGADLTAVDAPRLDPSQAADPAEVSKWFGTIACNGFDSLVTDRTNAISWPKGRMRYNLAILLEFLNFHSIPMRLVLDPGEGPGGQPKQVIEENATLVAIGNTRTYGGGMYVCPDADHHDGVLEVTLLGRMSRARAVWSFSRIFTGEIDGVAGVSQLRAKRVRIDMPDMNTYADGEKFAQLPMEIEVVPGAGRFLVPRP</sequence>
<reference evidence="11" key="1">
    <citation type="journal article" date="2021" name="PeerJ">
        <title>Extensive microbial diversity within the chicken gut microbiome revealed by metagenomics and culture.</title>
        <authorList>
            <person name="Gilroy R."/>
            <person name="Ravi A."/>
            <person name="Getino M."/>
            <person name="Pursley I."/>
            <person name="Horton D.L."/>
            <person name="Alikhan N.F."/>
            <person name="Baker D."/>
            <person name="Gharbi K."/>
            <person name="Hall N."/>
            <person name="Watson M."/>
            <person name="Adriaenssens E.M."/>
            <person name="Foster-Nyarko E."/>
            <person name="Jarju S."/>
            <person name="Secka A."/>
            <person name="Antonio M."/>
            <person name="Oren A."/>
            <person name="Chaudhuri R.R."/>
            <person name="La Ragione R."/>
            <person name="Hildebrand F."/>
            <person name="Pallen M.J."/>
        </authorList>
    </citation>
    <scope>NUCLEOTIDE SEQUENCE</scope>
    <source>
        <strain evidence="11">5925</strain>
    </source>
</reference>
<proteinExistence type="inferred from homology"/>
<dbReference type="PROSITE" id="PS50146">
    <property type="entry name" value="DAGK"/>
    <property type="match status" value="1"/>
</dbReference>